<evidence type="ECO:0000256" key="2">
    <source>
        <dbReference type="ARBA" id="ARBA00022679"/>
    </source>
</evidence>
<evidence type="ECO:0000313" key="5">
    <source>
        <dbReference type="EMBL" id="NNU80361.1"/>
    </source>
</evidence>
<dbReference type="CDD" id="cd02440">
    <property type="entry name" value="AdoMet_MTases"/>
    <property type="match status" value="1"/>
</dbReference>
<dbReference type="EMBL" id="JABFBC010000001">
    <property type="protein sequence ID" value="NNU80361.1"/>
    <property type="molecule type" value="Genomic_DNA"/>
</dbReference>
<reference evidence="5 6" key="1">
    <citation type="submission" date="2020-05" db="EMBL/GenBank/DDBJ databases">
        <title>Gimesia benthica sp. nov., a novel planctomycete isolated from a deep-sea water sample of the Northwest Indian Ocean.</title>
        <authorList>
            <person name="Wang J."/>
            <person name="Ruan C."/>
            <person name="Song L."/>
            <person name="Zhu Y."/>
            <person name="Li A."/>
            <person name="Zheng X."/>
            <person name="Wang L."/>
            <person name="Lu Z."/>
            <person name="Huang Y."/>
            <person name="Du W."/>
            <person name="Zhou Y."/>
            <person name="Huang L."/>
            <person name="Dai X."/>
        </authorList>
    </citation>
    <scope>NUCLEOTIDE SEQUENCE [LARGE SCALE GENOMIC DNA]</scope>
    <source>
        <strain evidence="5 6">YYQ-30</strain>
    </source>
</reference>
<dbReference type="GO" id="GO:0032259">
    <property type="term" value="P:methylation"/>
    <property type="evidence" value="ECO:0007669"/>
    <property type="project" value="UniProtKB-KW"/>
</dbReference>
<dbReference type="SUPFAM" id="SSF53335">
    <property type="entry name" value="S-adenosyl-L-methionine-dependent methyltransferases"/>
    <property type="match status" value="1"/>
</dbReference>
<evidence type="ECO:0000256" key="1">
    <source>
        <dbReference type="ARBA" id="ARBA00022603"/>
    </source>
</evidence>
<comment type="caution">
    <text evidence="5">The sequence shown here is derived from an EMBL/GenBank/DDBJ whole genome shotgun (WGS) entry which is preliminary data.</text>
</comment>
<evidence type="ECO:0000313" key="6">
    <source>
        <dbReference type="Proteomes" id="UP000572377"/>
    </source>
</evidence>
<dbReference type="PANTHER" id="PTHR43712:SF2">
    <property type="entry name" value="O-METHYLTRANSFERASE CICE"/>
    <property type="match status" value="1"/>
</dbReference>
<protein>
    <submittedName>
        <fullName evidence="5">Methyltransferase type 12</fullName>
    </submittedName>
</protein>
<feature type="domain" description="O-methyltransferase C-terminal" evidence="4">
    <location>
        <begin position="127"/>
        <end position="278"/>
    </location>
</feature>
<dbReference type="PROSITE" id="PS51683">
    <property type="entry name" value="SAM_OMT_II"/>
    <property type="match status" value="1"/>
</dbReference>
<keyword evidence="2 5" id="KW-0808">Transferase</keyword>
<proteinExistence type="predicted"/>
<evidence type="ECO:0000259" key="4">
    <source>
        <dbReference type="Pfam" id="PF00891"/>
    </source>
</evidence>
<dbReference type="GO" id="GO:0008171">
    <property type="term" value="F:O-methyltransferase activity"/>
    <property type="evidence" value="ECO:0007669"/>
    <property type="project" value="InterPro"/>
</dbReference>
<keyword evidence="3" id="KW-0949">S-adenosyl-L-methionine</keyword>
<dbReference type="PANTHER" id="PTHR43712">
    <property type="entry name" value="PUTATIVE (AFU_ORTHOLOGUE AFUA_4G14580)-RELATED"/>
    <property type="match status" value="1"/>
</dbReference>
<dbReference type="AlphaFoldDB" id="A0A849L2C5"/>
<evidence type="ECO:0000256" key="3">
    <source>
        <dbReference type="ARBA" id="ARBA00022691"/>
    </source>
</evidence>
<sequence>MDADTARALARTEARFLGDYPTLVALNAGLATGLLDRLCRDGLARDGAHAELLLHLLERGGAIVPRQDRWVAGEDLARLHAIRWEGFAARLRFTAMAAADLLTGGAACFGDLPAFMAQSRTFGFFNYARALGTGAANLQDTEPWCAYVTALSELEAPVLAPLLPLEGVARLLEIGGNTGAFALGVLARWPGLHVTVLDLPAVAGLGRRHVAARGQGGRIDFVAGDMRADPLPHVAGQPPRAILFKSVLHDWPEDQARGMIARAAAHLPPGGRLIVCERGAFADEADAGGLAGAANLVFARFYRRPGFYEDAFRAAGLTLLPGRDAMLDMLFHVIAGQKP</sequence>
<dbReference type="InterPro" id="IPR029063">
    <property type="entry name" value="SAM-dependent_MTases_sf"/>
</dbReference>
<keyword evidence="1 5" id="KW-0489">Methyltransferase</keyword>
<dbReference type="Proteomes" id="UP000572377">
    <property type="component" value="Unassembled WGS sequence"/>
</dbReference>
<name>A0A849L2C5_9RHOB</name>
<dbReference type="RefSeq" id="WP_171324064.1">
    <property type="nucleotide sequence ID" value="NZ_JABFBC010000001.1"/>
</dbReference>
<dbReference type="InterPro" id="IPR001077">
    <property type="entry name" value="COMT_C"/>
</dbReference>
<accession>A0A849L2C5</accession>
<gene>
    <name evidence="5" type="ORF">HMH01_07890</name>
</gene>
<organism evidence="5 6">
    <name type="scientific">Halovulum dunhuangense</name>
    <dbReference type="NCBI Taxonomy" id="1505036"/>
    <lineage>
        <taxon>Bacteria</taxon>
        <taxon>Pseudomonadati</taxon>
        <taxon>Pseudomonadota</taxon>
        <taxon>Alphaproteobacteria</taxon>
        <taxon>Rhodobacterales</taxon>
        <taxon>Paracoccaceae</taxon>
        <taxon>Halovulum</taxon>
    </lineage>
</organism>
<dbReference type="Pfam" id="PF00891">
    <property type="entry name" value="Methyltransf_2"/>
    <property type="match status" value="1"/>
</dbReference>
<dbReference type="InterPro" id="IPR016461">
    <property type="entry name" value="COMT-like"/>
</dbReference>
<keyword evidence="6" id="KW-1185">Reference proteome</keyword>
<dbReference type="Gene3D" id="3.40.50.150">
    <property type="entry name" value="Vaccinia Virus protein VP39"/>
    <property type="match status" value="1"/>
</dbReference>